<dbReference type="RefSeq" id="WP_171189532.1">
    <property type="nucleotide sequence ID" value="NZ_WTPX01000175.1"/>
</dbReference>
<proteinExistence type="predicted"/>
<reference evidence="1 2" key="1">
    <citation type="journal article" date="2020" name="Syst. Appl. Microbiol.">
        <title>Alienimonas chondri sp. nov., a novel planctomycete isolated from the biofilm of the red alga Chondrus crispus.</title>
        <authorList>
            <person name="Vitorino I."/>
            <person name="Albuquerque L."/>
            <person name="Wiegand S."/>
            <person name="Kallscheuer N."/>
            <person name="da Costa M.S."/>
            <person name="Lobo-da-Cunha A."/>
            <person name="Jogler C."/>
            <person name="Lage O.M."/>
        </authorList>
    </citation>
    <scope>NUCLEOTIDE SEQUENCE [LARGE SCALE GENOMIC DNA]</scope>
    <source>
        <strain evidence="1 2">LzC2</strain>
    </source>
</reference>
<keyword evidence="2" id="KW-1185">Reference proteome</keyword>
<name>A0ABX1VHR3_9PLAN</name>
<protein>
    <submittedName>
        <fullName evidence="1">Uncharacterized protein</fullName>
    </submittedName>
</protein>
<dbReference type="Proteomes" id="UP000609651">
    <property type="component" value="Unassembled WGS sequence"/>
</dbReference>
<accession>A0ABX1VHR3</accession>
<gene>
    <name evidence="1" type="ORF">LzC2_37320</name>
</gene>
<dbReference type="EMBL" id="WTPX01000175">
    <property type="protein sequence ID" value="NNJ27625.1"/>
    <property type="molecule type" value="Genomic_DNA"/>
</dbReference>
<organism evidence="1 2">
    <name type="scientific">Alienimonas chondri</name>
    <dbReference type="NCBI Taxonomy" id="2681879"/>
    <lineage>
        <taxon>Bacteria</taxon>
        <taxon>Pseudomonadati</taxon>
        <taxon>Planctomycetota</taxon>
        <taxon>Planctomycetia</taxon>
        <taxon>Planctomycetales</taxon>
        <taxon>Planctomycetaceae</taxon>
        <taxon>Alienimonas</taxon>
    </lineage>
</organism>
<sequence>MSGPSTAGAAAIIVCEGYHDRAFWSGLLINHAGFVAPPKGERVKDPAGMPVTGGQFGFRSVAGERYAEIVPARGVSKLLETFDIQLKRSKRLAVRHLIYNYDSDSPTSGARERLATLRDRVVNAAKGATQQVTDYDEDRLQFEVSRTGGANTLVAVCPWACDTPEGLEEGVRNGIPEKQTLERLVCAAYASAEPDRVTRTAVWLAENPARAEPRSAKSEAFSLMAKWHPVDGVERFYESLWEDERTRGPLLKLLASSEAWPAIRLLAVPSG</sequence>
<evidence type="ECO:0000313" key="2">
    <source>
        <dbReference type="Proteomes" id="UP000609651"/>
    </source>
</evidence>
<comment type="caution">
    <text evidence="1">The sequence shown here is derived from an EMBL/GenBank/DDBJ whole genome shotgun (WGS) entry which is preliminary data.</text>
</comment>
<evidence type="ECO:0000313" key="1">
    <source>
        <dbReference type="EMBL" id="NNJ27625.1"/>
    </source>
</evidence>